<accession>A0A5E4XFQ3</accession>
<dbReference type="OrthoDB" id="3078668at2"/>
<dbReference type="InterPro" id="IPR006498">
    <property type="entry name" value="Tail_tube"/>
</dbReference>
<dbReference type="EMBL" id="CABPRW010000009">
    <property type="protein sequence ID" value="VVE35052.1"/>
    <property type="molecule type" value="Genomic_DNA"/>
</dbReference>
<evidence type="ECO:0000313" key="1">
    <source>
        <dbReference type="EMBL" id="VVE35052.1"/>
    </source>
</evidence>
<dbReference type="Pfam" id="PF04985">
    <property type="entry name" value="Phage_tube"/>
    <property type="match status" value="1"/>
</dbReference>
<dbReference type="AlphaFoldDB" id="A0A5E4XFQ3"/>
<gene>
    <name evidence="1" type="ORF">PFI31113_03816</name>
</gene>
<dbReference type="NCBIfam" id="TIGR01611">
    <property type="entry name" value="tail_tube"/>
    <property type="match status" value="1"/>
</dbReference>
<protein>
    <submittedName>
        <fullName evidence="1">Phage major tail tube protein</fullName>
    </submittedName>
</protein>
<sequence length="171" mass="19112">MNADPKMVKDFHMFADGSSYLGLVQNVEPPKITRKTEEVMNGGMIAPAEVPMHLEKLEGSFTTNEFSRSLLLLYGHTSLSGILLRLCLATENHGPGAKVEPVEYVWRGMMKSIDPGTIERGKKTEVKHEFALTYFKQNVGGVTVFEIDTYNYVFKVGEQDIYAAYRTALGL</sequence>
<organism evidence="1 2">
    <name type="scientific">Pandoraea fibrosis</name>
    <dbReference type="NCBI Taxonomy" id="1891094"/>
    <lineage>
        <taxon>Bacteria</taxon>
        <taxon>Pseudomonadati</taxon>
        <taxon>Pseudomonadota</taxon>
        <taxon>Betaproteobacteria</taxon>
        <taxon>Burkholderiales</taxon>
        <taxon>Burkholderiaceae</taxon>
        <taxon>Pandoraea</taxon>
    </lineage>
</organism>
<evidence type="ECO:0000313" key="2">
    <source>
        <dbReference type="Proteomes" id="UP000382577"/>
    </source>
</evidence>
<proteinExistence type="predicted"/>
<dbReference type="RefSeq" id="WP_150600504.1">
    <property type="nucleotide sequence ID" value="NZ_CABPRW010000009.1"/>
</dbReference>
<dbReference type="Proteomes" id="UP000382577">
    <property type="component" value="Unassembled WGS sequence"/>
</dbReference>
<reference evidence="1 2" key="1">
    <citation type="submission" date="2019-08" db="EMBL/GenBank/DDBJ databases">
        <authorList>
            <person name="Peeters C."/>
        </authorList>
    </citation>
    <scope>NUCLEOTIDE SEQUENCE [LARGE SCALE GENOMIC DNA]</scope>
    <source>
        <strain evidence="1 2">LMG 31113</strain>
    </source>
</reference>
<name>A0A5E4XFQ3_9BURK</name>